<protein>
    <submittedName>
        <fullName evidence="2">Uncharacterized protein</fullName>
    </submittedName>
</protein>
<dbReference type="HOGENOM" id="CLU_2945105_0_0_1"/>
<evidence type="ECO:0000313" key="2">
    <source>
        <dbReference type="EMBL" id="ACR34193.1"/>
    </source>
</evidence>
<dbReference type="AlphaFoldDB" id="C4IZ43"/>
<proteinExistence type="evidence at transcript level"/>
<reference evidence="2" key="1">
    <citation type="journal article" date="2009" name="PLoS Genet.">
        <title>Sequencing, mapping, and analysis of 27,455 maize full-length cDNAs.</title>
        <authorList>
            <person name="Soderlund C."/>
            <person name="Descour A."/>
            <person name="Kudrna D."/>
            <person name="Bomhoff M."/>
            <person name="Boyd L."/>
            <person name="Currie J."/>
            <person name="Angelova A."/>
            <person name="Collura K."/>
            <person name="Wissotski M."/>
            <person name="Ashley E."/>
            <person name="Morrow D."/>
            <person name="Fernandes J."/>
            <person name="Walbot V."/>
            <person name="Yu Y."/>
        </authorList>
    </citation>
    <scope>NUCLEOTIDE SEQUENCE</scope>
    <source>
        <strain evidence="2">B73</strain>
    </source>
</reference>
<sequence>MQLTTVPNLFPTAKPRTKSSHREESGTGFRPSSCYTSICHHYSVNEGDAYLSQLYYGDLL</sequence>
<name>C4IZ43_MAIZE</name>
<reference evidence="2" key="2">
    <citation type="submission" date="2012-06" db="EMBL/GenBank/DDBJ databases">
        <authorList>
            <person name="Yu Y."/>
            <person name="Currie J."/>
            <person name="Lomeli R."/>
            <person name="Angelova A."/>
            <person name="Collura K."/>
            <person name="Wissotski M."/>
            <person name="Campos D."/>
            <person name="Kudrna D."/>
            <person name="Golser W."/>
            <person name="Ashely E."/>
            <person name="Descour A."/>
            <person name="Fernandes J."/>
            <person name="Soderlund C."/>
            <person name="Walbot V."/>
        </authorList>
    </citation>
    <scope>NUCLEOTIDE SEQUENCE</scope>
    <source>
        <strain evidence="2">B73</strain>
    </source>
</reference>
<organism evidence="2">
    <name type="scientific">Zea mays</name>
    <name type="common">Maize</name>
    <dbReference type="NCBI Taxonomy" id="4577"/>
    <lineage>
        <taxon>Eukaryota</taxon>
        <taxon>Viridiplantae</taxon>
        <taxon>Streptophyta</taxon>
        <taxon>Embryophyta</taxon>
        <taxon>Tracheophyta</taxon>
        <taxon>Spermatophyta</taxon>
        <taxon>Magnoliopsida</taxon>
        <taxon>Liliopsida</taxon>
        <taxon>Poales</taxon>
        <taxon>Poaceae</taxon>
        <taxon>PACMAD clade</taxon>
        <taxon>Panicoideae</taxon>
        <taxon>Andropogonodae</taxon>
        <taxon>Andropogoneae</taxon>
        <taxon>Tripsacinae</taxon>
        <taxon>Zea</taxon>
    </lineage>
</organism>
<dbReference type="EMBL" id="BT083840">
    <property type="protein sequence ID" value="ACR34193.1"/>
    <property type="molecule type" value="mRNA"/>
</dbReference>
<evidence type="ECO:0000256" key="1">
    <source>
        <dbReference type="SAM" id="MobiDB-lite"/>
    </source>
</evidence>
<feature type="region of interest" description="Disordered" evidence="1">
    <location>
        <begin position="1"/>
        <end position="30"/>
    </location>
</feature>
<accession>C4IZ43</accession>